<evidence type="ECO:0000313" key="2">
    <source>
        <dbReference type="Proteomes" id="UP000002011"/>
    </source>
</evidence>
<sequence>MGKRRPKETPSYLNFDEEAYSWKPDVDYKKYPELYRVGRGEQGVLICEPYKSEIGQFWRFKTEAIAEESSSKIYDLFLGYVNKQDFVGADMARKYLQMGFTRARRYANYRGGKKYDKENEYQLLERGTGQKEKAEAAEVFYVKWKLAESNEIYAQMKQYWKKRIG</sequence>
<proteinExistence type="predicted"/>
<organism evidence="1 2">
    <name type="scientific">Dyadobacter fermentans (strain ATCC 700827 / DSM 18053 / CIP 107007 / KCTC 52180 / NS114)</name>
    <dbReference type="NCBI Taxonomy" id="471854"/>
    <lineage>
        <taxon>Bacteria</taxon>
        <taxon>Pseudomonadati</taxon>
        <taxon>Bacteroidota</taxon>
        <taxon>Cytophagia</taxon>
        <taxon>Cytophagales</taxon>
        <taxon>Spirosomataceae</taxon>
        <taxon>Dyadobacter</taxon>
    </lineage>
</organism>
<keyword evidence="2" id="KW-1185">Reference proteome</keyword>
<accession>C6W369</accession>
<dbReference type="OrthoDB" id="65486at2"/>
<dbReference type="Proteomes" id="UP000002011">
    <property type="component" value="Chromosome"/>
</dbReference>
<dbReference type="RefSeq" id="WP_015810427.1">
    <property type="nucleotide sequence ID" value="NC_013037.1"/>
</dbReference>
<dbReference type="EMBL" id="CP001619">
    <property type="protein sequence ID" value="ACT92173.1"/>
    <property type="molecule type" value="Genomic_DNA"/>
</dbReference>
<evidence type="ECO:0000313" key="1">
    <source>
        <dbReference type="EMBL" id="ACT92173.1"/>
    </source>
</evidence>
<protein>
    <recommendedName>
        <fullName evidence="3">Cytoplasmic protein</fullName>
    </recommendedName>
</protein>
<gene>
    <name evidence="1" type="ordered locus">Dfer_0920</name>
</gene>
<dbReference type="KEGG" id="dfe:Dfer_0920"/>
<name>C6W369_DYAFD</name>
<dbReference type="STRING" id="471854.Dfer_0920"/>
<dbReference type="InterPro" id="IPR025494">
    <property type="entry name" value="DUF4385"/>
</dbReference>
<dbReference type="eggNOG" id="ENOG50301DU">
    <property type="taxonomic scope" value="Bacteria"/>
</dbReference>
<dbReference type="HOGENOM" id="CLU_079668_2_1_10"/>
<dbReference type="AlphaFoldDB" id="C6W369"/>
<evidence type="ECO:0008006" key="3">
    <source>
        <dbReference type="Google" id="ProtNLM"/>
    </source>
</evidence>
<reference evidence="1 2" key="1">
    <citation type="journal article" date="2009" name="Stand. Genomic Sci.">
        <title>Complete genome sequence of Dyadobacter fermentans type strain (NS114).</title>
        <authorList>
            <person name="Lang E."/>
            <person name="Lapidus A."/>
            <person name="Chertkov O."/>
            <person name="Brettin T."/>
            <person name="Detter J.C."/>
            <person name="Han C."/>
            <person name="Copeland A."/>
            <person name="Glavina Del Rio T."/>
            <person name="Nolan M."/>
            <person name="Chen F."/>
            <person name="Lucas S."/>
            <person name="Tice H."/>
            <person name="Cheng J.F."/>
            <person name="Land M."/>
            <person name="Hauser L."/>
            <person name="Chang Y.J."/>
            <person name="Jeffries C.D."/>
            <person name="Kopitz M."/>
            <person name="Bruce D."/>
            <person name="Goodwin L."/>
            <person name="Pitluck S."/>
            <person name="Ovchinnikova G."/>
            <person name="Pati A."/>
            <person name="Ivanova N."/>
            <person name="Mavrommatis K."/>
            <person name="Chen A."/>
            <person name="Palaniappan K."/>
            <person name="Chain P."/>
            <person name="Bristow J."/>
            <person name="Eisen J.A."/>
            <person name="Markowitz V."/>
            <person name="Hugenholtz P."/>
            <person name="Goker M."/>
            <person name="Rohde M."/>
            <person name="Kyrpides N.C."/>
            <person name="Klenk H.P."/>
        </authorList>
    </citation>
    <scope>NUCLEOTIDE SEQUENCE [LARGE SCALE GENOMIC DNA]</scope>
    <source>
        <strain evidence="2">ATCC 700827 / DSM 18053 / CIP 107007 / KCTC 52180 / NS114</strain>
    </source>
</reference>
<dbReference type="Pfam" id="PF14328">
    <property type="entry name" value="DUF4385"/>
    <property type="match status" value="1"/>
</dbReference>